<dbReference type="PATRIC" id="fig|1078020.3.peg.439"/>
<keyword evidence="1" id="KW-1133">Transmembrane helix</keyword>
<keyword evidence="3" id="KW-1185">Reference proteome</keyword>
<evidence type="ECO:0000313" key="2">
    <source>
        <dbReference type="EMBL" id="EHI14607.1"/>
    </source>
</evidence>
<dbReference type="Proteomes" id="UP000004915">
    <property type="component" value="Unassembled WGS sequence"/>
</dbReference>
<sequence length="47" mass="5122">MVDDPVANYFFFREPGTAFGAGLALVCGSALFGPRGSFFWAPAMIRY</sequence>
<feature type="transmembrane region" description="Helical" evidence="1">
    <location>
        <begin position="20"/>
        <end position="41"/>
    </location>
</feature>
<name>G7CBV3_MYCT3</name>
<keyword evidence="1" id="KW-0812">Transmembrane</keyword>
<evidence type="ECO:0000313" key="3">
    <source>
        <dbReference type="Proteomes" id="UP000004915"/>
    </source>
</evidence>
<reference evidence="2 3" key="1">
    <citation type="submission" date="2011-11" db="EMBL/GenBank/DDBJ databases">
        <authorList>
            <consortium name="Tuberculosis Structural Genomics Consortium"/>
            <person name="Ioerger T.R."/>
        </authorList>
    </citation>
    <scope>NUCLEOTIDE SEQUENCE [LARGE SCALE GENOMIC DNA]</scope>
    <source>
        <strain evidence="3">ATCC 19527 / DSM 44167 / CIP 105390 / JCM 6362 / NCTC 10409 / 316</strain>
    </source>
</reference>
<protein>
    <submittedName>
        <fullName evidence="2">Uncharacterized protein</fullName>
    </submittedName>
</protein>
<gene>
    <name evidence="2" type="ORF">KEK_02235</name>
</gene>
<dbReference type="AlphaFoldDB" id="G7CBV3"/>
<comment type="caution">
    <text evidence="2">The sequence shown here is derived from an EMBL/GenBank/DDBJ whole genome shotgun (WGS) entry which is preliminary data.</text>
</comment>
<proteinExistence type="predicted"/>
<accession>G7CBV3</accession>
<organism evidence="2 3">
    <name type="scientific">Mycolicibacterium thermoresistibile (strain ATCC 19527 / DSM 44167 / CIP 105390 / JCM 6362 / NCTC 10409 / 316)</name>
    <name type="common">Mycobacterium thermoresistibile</name>
    <dbReference type="NCBI Taxonomy" id="1078020"/>
    <lineage>
        <taxon>Bacteria</taxon>
        <taxon>Bacillati</taxon>
        <taxon>Actinomycetota</taxon>
        <taxon>Actinomycetes</taxon>
        <taxon>Mycobacteriales</taxon>
        <taxon>Mycobacteriaceae</taxon>
        <taxon>Mycolicibacterium</taxon>
    </lineage>
</organism>
<evidence type="ECO:0000256" key="1">
    <source>
        <dbReference type="SAM" id="Phobius"/>
    </source>
</evidence>
<keyword evidence="1" id="KW-0472">Membrane</keyword>
<dbReference type="EMBL" id="AGVE01000014">
    <property type="protein sequence ID" value="EHI14607.1"/>
    <property type="molecule type" value="Genomic_DNA"/>
</dbReference>